<dbReference type="PANTHER" id="PTHR37828">
    <property type="entry name" value="GSR2449 PROTEIN"/>
    <property type="match status" value="1"/>
</dbReference>
<dbReference type="Gene3D" id="3.30.70.1060">
    <property type="entry name" value="Dimeric alpha+beta barrel"/>
    <property type="match status" value="1"/>
</dbReference>
<proteinExistence type="inferred from homology"/>
<gene>
    <name evidence="3" type="ORF">SAMN04488116_0026</name>
</gene>
<name>A0A1M5HK28_9FLAO</name>
<dbReference type="PANTHER" id="PTHR37828:SF1">
    <property type="entry name" value="YCII-RELATED DOMAIN-CONTAINING PROTEIN"/>
    <property type="match status" value="1"/>
</dbReference>
<sequence>MKILRTSLWAIGLLMVAQQMNGQNENMPTLATYYFVELVPNPERDSISPSESQKILNQHLKNIKEMAQQGRLLLAGPFADGGGLFILDAKSKKEAESWVMEDPAVKAKVFNFELRKWFTEKGMLSLETKEE</sequence>
<dbReference type="InterPro" id="IPR011008">
    <property type="entry name" value="Dimeric_a/b-barrel"/>
</dbReference>
<dbReference type="Proteomes" id="UP000184532">
    <property type="component" value="Unassembled WGS sequence"/>
</dbReference>
<keyword evidence="4" id="KW-1185">Reference proteome</keyword>
<dbReference type="STRING" id="570519.SAMN04488116_0026"/>
<evidence type="ECO:0000313" key="4">
    <source>
        <dbReference type="Proteomes" id="UP000184532"/>
    </source>
</evidence>
<evidence type="ECO:0000259" key="2">
    <source>
        <dbReference type="Pfam" id="PF03795"/>
    </source>
</evidence>
<comment type="similarity">
    <text evidence="1">Belongs to the YciI family.</text>
</comment>
<dbReference type="EMBL" id="FQWL01000001">
    <property type="protein sequence ID" value="SHG16323.1"/>
    <property type="molecule type" value="Genomic_DNA"/>
</dbReference>
<organism evidence="3 4">
    <name type="scientific">Flagellimonas flava</name>
    <dbReference type="NCBI Taxonomy" id="570519"/>
    <lineage>
        <taxon>Bacteria</taxon>
        <taxon>Pseudomonadati</taxon>
        <taxon>Bacteroidota</taxon>
        <taxon>Flavobacteriia</taxon>
        <taxon>Flavobacteriales</taxon>
        <taxon>Flavobacteriaceae</taxon>
        <taxon>Flagellimonas</taxon>
    </lineage>
</organism>
<dbReference type="Pfam" id="PF03795">
    <property type="entry name" value="YCII"/>
    <property type="match status" value="1"/>
</dbReference>
<reference evidence="4" key="1">
    <citation type="submission" date="2016-11" db="EMBL/GenBank/DDBJ databases">
        <authorList>
            <person name="Varghese N."/>
            <person name="Submissions S."/>
        </authorList>
    </citation>
    <scope>NUCLEOTIDE SEQUENCE [LARGE SCALE GENOMIC DNA]</scope>
    <source>
        <strain evidence="4">DSM 22638</strain>
    </source>
</reference>
<accession>A0A1M5HK28</accession>
<feature type="domain" description="YCII-related" evidence="2">
    <location>
        <begin position="47"/>
        <end position="110"/>
    </location>
</feature>
<dbReference type="AlphaFoldDB" id="A0A1M5HK28"/>
<evidence type="ECO:0000256" key="1">
    <source>
        <dbReference type="ARBA" id="ARBA00007689"/>
    </source>
</evidence>
<evidence type="ECO:0000313" key="3">
    <source>
        <dbReference type="EMBL" id="SHG16323.1"/>
    </source>
</evidence>
<protein>
    <submittedName>
        <fullName evidence="3">Uncharacterized conserved protein YciI, contains a putative active-site phosphohistidine</fullName>
    </submittedName>
</protein>
<dbReference type="InterPro" id="IPR005545">
    <property type="entry name" value="YCII"/>
</dbReference>
<dbReference type="SUPFAM" id="SSF54909">
    <property type="entry name" value="Dimeric alpha+beta barrel"/>
    <property type="match status" value="1"/>
</dbReference>